<dbReference type="Proteomes" id="UP000305848">
    <property type="component" value="Unassembled WGS sequence"/>
</dbReference>
<protein>
    <submittedName>
        <fullName evidence="6">Type III polyketide synthase</fullName>
    </submittedName>
</protein>
<accession>A0A4U3L5C3</accession>
<evidence type="ECO:0000313" key="7">
    <source>
        <dbReference type="Proteomes" id="UP000305848"/>
    </source>
</evidence>
<dbReference type="EMBL" id="SZQL01000003">
    <property type="protein sequence ID" value="TKK70401.1"/>
    <property type="molecule type" value="Genomic_DNA"/>
</dbReference>
<dbReference type="AlphaFoldDB" id="A0A4U3L5C3"/>
<dbReference type="GO" id="GO:0030639">
    <property type="term" value="P:polyketide biosynthetic process"/>
    <property type="evidence" value="ECO:0007669"/>
    <property type="project" value="TreeGrafter"/>
</dbReference>
<gene>
    <name evidence="6" type="ORF">FC093_05995</name>
</gene>
<comment type="similarity">
    <text evidence="1">Belongs to the thiolase-like superfamily. Chalcone/stilbene synthases family.</text>
</comment>
<evidence type="ECO:0000256" key="2">
    <source>
        <dbReference type="ARBA" id="ARBA00022679"/>
    </source>
</evidence>
<dbReference type="InterPro" id="IPR016039">
    <property type="entry name" value="Thiolase-like"/>
</dbReference>
<dbReference type="SUPFAM" id="SSF53901">
    <property type="entry name" value="Thiolase-like"/>
    <property type="match status" value="1"/>
</dbReference>
<dbReference type="InterPro" id="IPR012328">
    <property type="entry name" value="Chalcone/stilbene_synt_C"/>
</dbReference>
<sequence>MATTVPEYCHRQKDILQFMQQAYNLNATDRRKLAFMYHYSGIENRYSVLKDFSQPPQQWQFINIESNEYTPLDKRMELYKQHALPLSSKAAQRCLKNIKEAITITHLITVSCTGMSAPGLDLELVEALQLSPNVFRTSVNFMGCYAGVHALKLGKMICDTDAKAYVLIVATELCTLHFQQEYTPDNAASSLLFADGSAALLMSNDESIKPVATVTNFHSAIAFKGIKDMAWEISSKGFLMTLSGYVPQLIEEDITALVEEALQQSRLTKKDIAHWCIHPGGRKIIDTIQKQLGLNEANTQPAREVLRQYGNMSSATIFFVLDKICRQAKQQSGKSSHALGVAFGPGLTMETFTAVIA</sequence>
<evidence type="ECO:0000259" key="5">
    <source>
        <dbReference type="Pfam" id="PF02797"/>
    </source>
</evidence>
<proteinExistence type="inferred from homology"/>
<dbReference type="PANTHER" id="PTHR11877">
    <property type="entry name" value="HYDROXYMETHYLGLUTARYL-COA SYNTHASE"/>
    <property type="match status" value="1"/>
</dbReference>
<evidence type="ECO:0000313" key="6">
    <source>
        <dbReference type="EMBL" id="TKK70401.1"/>
    </source>
</evidence>
<evidence type="ECO:0000259" key="4">
    <source>
        <dbReference type="Pfam" id="PF00195"/>
    </source>
</evidence>
<dbReference type="Gene3D" id="3.40.47.10">
    <property type="match status" value="2"/>
</dbReference>
<dbReference type="Pfam" id="PF02797">
    <property type="entry name" value="Chal_sti_synt_C"/>
    <property type="match status" value="1"/>
</dbReference>
<reference evidence="6 7" key="1">
    <citation type="submission" date="2019-05" db="EMBL/GenBank/DDBJ databases">
        <title>Panacibacter sp. strain 17mud1-8 Genome sequencing and assembly.</title>
        <authorList>
            <person name="Chhetri G."/>
        </authorList>
    </citation>
    <scope>NUCLEOTIDE SEQUENCE [LARGE SCALE GENOMIC DNA]</scope>
    <source>
        <strain evidence="6 7">17mud1-8</strain>
    </source>
</reference>
<dbReference type="Pfam" id="PF00195">
    <property type="entry name" value="Chal_sti_synt_N"/>
    <property type="match status" value="1"/>
</dbReference>
<comment type="caution">
    <text evidence="6">The sequence shown here is derived from an EMBL/GenBank/DDBJ whole genome shotgun (WGS) entry which is preliminary data.</text>
</comment>
<dbReference type="PIRSF" id="PIRSF000451">
    <property type="entry name" value="PKS_III"/>
    <property type="match status" value="1"/>
</dbReference>
<keyword evidence="7" id="KW-1185">Reference proteome</keyword>
<name>A0A4U3L5C3_9BACT</name>
<feature type="domain" description="Chalcone/stilbene synthase C-terminal" evidence="5">
    <location>
        <begin position="229"/>
        <end position="352"/>
    </location>
</feature>
<dbReference type="InterPro" id="IPR001099">
    <property type="entry name" value="Chalcone/stilbene_synt_N"/>
</dbReference>
<dbReference type="OrthoDB" id="9786288at2"/>
<organism evidence="6 7">
    <name type="scientific">Ilyomonas limi</name>
    <dbReference type="NCBI Taxonomy" id="2575867"/>
    <lineage>
        <taxon>Bacteria</taxon>
        <taxon>Pseudomonadati</taxon>
        <taxon>Bacteroidota</taxon>
        <taxon>Chitinophagia</taxon>
        <taxon>Chitinophagales</taxon>
        <taxon>Chitinophagaceae</taxon>
        <taxon>Ilyomonas</taxon>
    </lineage>
</organism>
<feature type="active site" description="Acyl-thioester intermediate" evidence="3">
    <location>
        <position position="144"/>
    </location>
</feature>
<feature type="domain" description="Chalcone/stilbene synthase N-terminal" evidence="4">
    <location>
        <begin position="2"/>
        <end position="205"/>
    </location>
</feature>
<dbReference type="PANTHER" id="PTHR11877:SF46">
    <property type="entry name" value="TYPE III POLYKETIDE SYNTHASE A"/>
    <property type="match status" value="1"/>
</dbReference>
<dbReference type="InterPro" id="IPR011141">
    <property type="entry name" value="Polyketide_synthase_type-III"/>
</dbReference>
<dbReference type="GO" id="GO:0016747">
    <property type="term" value="F:acyltransferase activity, transferring groups other than amino-acyl groups"/>
    <property type="evidence" value="ECO:0007669"/>
    <property type="project" value="InterPro"/>
</dbReference>
<evidence type="ECO:0000256" key="1">
    <source>
        <dbReference type="ARBA" id="ARBA00005531"/>
    </source>
</evidence>
<evidence type="ECO:0000256" key="3">
    <source>
        <dbReference type="PIRSR" id="PIRSR000451-1"/>
    </source>
</evidence>
<keyword evidence="2" id="KW-0808">Transferase</keyword>
<dbReference type="CDD" id="cd00831">
    <property type="entry name" value="CHS_like"/>
    <property type="match status" value="1"/>
</dbReference>